<name>A0A8H2VBY7_9SACH</name>
<gene>
    <name evidence="2" type="ORF">KABA2_01S14278</name>
</gene>
<dbReference type="Pfam" id="PF12550">
    <property type="entry name" value="GCR1_C"/>
    <property type="match status" value="1"/>
</dbReference>
<dbReference type="OrthoDB" id="4069959at2759"/>
<evidence type="ECO:0000313" key="3">
    <source>
        <dbReference type="Proteomes" id="UP000644660"/>
    </source>
</evidence>
<comment type="caution">
    <text evidence="2">The sequence shown here is derived from an EMBL/GenBank/DDBJ whole genome shotgun (WGS) entry which is preliminary data.</text>
</comment>
<reference evidence="2 3" key="1">
    <citation type="submission" date="2020-05" db="EMBL/GenBank/DDBJ databases">
        <authorList>
            <person name="Casaregola S."/>
            <person name="Devillers H."/>
            <person name="Grondin C."/>
        </authorList>
    </citation>
    <scope>NUCLEOTIDE SEQUENCE [LARGE SCALE GENOMIC DNA]</scope>
    <source>
        <strain evidence="2 3">CLIB 1767</strain>
    </source>
</reference>
<dbReference type="AlphaFoldDB" id="A0A8H2VBY7"/>
<keyword evidence="3" id="KW-1185">Reference proteome</keyword>
<accession>A0A8H2VBY7</accession>
<organism evidence="2 3">
    <name type="scientific">Maudiozyma barnettii</name>
    <dbReference type="NCBI Taxonomy" id="61262"/>
    <lineage>
        <taxon>Eukaryota</taxon>
        <taxon>Fungi</taxon>
        <taxon>Dikarya</taxon>
        <taxon>Ascomycota</taxon>
        <taxon>Saccharomycotina</taxon>
        <taxon>Saccharomycetes</taxon>
        <taxon>Saccharomycetales</taxon>
        <taxon>Saccharomycetaceae</taxon>
        <taxon>Maudiozyma</taxon>
    </lineage>
</organism>
<evidence type="ECO:0000259" key="1">
    <source>
        <dbReference type="Pfam" id="PF12550"/>
    </source>
</evidence>
<protein>
    <submittedName>
        <fullName evidence="2">Similar to Saccharomyces cerevisiae YOL116W MSN1 Transcriptional activator involved in regulation of invertase and glucoamylase expression</fullName>
    </submittedName>
</protein>
<feature type="domain" description="Transcription activator GCR1-like" evidence="1">
    <location>
        <begin position="308"/>
        <end position="362"/>
    </location>
</feature>
<dbReference type="Proteomes" id="UP000644660">
    <property type="component" value="Unassembled WGS sequence"/>
</dbReference>
<dbReference type="GeneID" id="64855594"/>
<dbReference type="InterPro" id="IPR022210">
    <property type="entry name" value="TF_GCR1-like"/>
</dbReference>
<dbReference type="EMBL" id="CAEFZW010000001">
    <property type="protein sequence ID" value="CAB4252465.1"/>
    <property type="molecule type" value="Genomic_DNA"/>
</dbReference>
<dbReference type="RefSeq" id="XP_041404503.1">
    <property type="nucleotide sequence ID" value="XM_041548569.1"/>
</dbReference>
<sequence>MLSDSINNGHTNGQQDVNNVERTFEKTHQHTNGNNNSNDVTSPTSHYINMLLGDTKLNSPSGDPRYLQLESSYTSGFHLRDEVDKFDFDNSLKNSVNNPGNVSIDNILGYSSSDELTEENGVEVEMDGYDSFDEVYDEIDDLMVTIDEVKGQFVQWMDNIDNTLSDNPEYQQQQDYSGDDVPRVIKTNETVKFLNTITDIRDIVINEDNDNPEDAKVQQLKQYGIVDIRETSIGLKDPKVTNDPCSKLNNYGVILMRWPESIAQLWDEYNKIPSEWSQEYLMSFLVNVRKINEMEHCNIDMELTLMRESSIRELESKFSSGWRNEDKNFSRQINRRKKIWNAIEDGIADGIDVTDCIKVLTQYVEETNKGLSLYYKGVPFKIIDRLHKIK</sequence>
<evidence type="ECO:0000313" key="2">
    <source>
        <dbReference type="EMBL" id="CAB4252465.1"/>
    </source>
</evidence>
<proteinExistence type="predicted"/>